<feature type="region of interest" description="Disordered" evidence="1">
    <location>
        <begin position="402"/>
        <end position="421"/>
    </location>
</feature>
<sequence length="610" mass="70858">MAHMDFCDKHNIEAFLQKPTGSEEFHQSYQTATVETVNEGEQQITVTVDGQTIAITEASVRRHLQLADADGISSLPNTKIFKQLTLMGYVSNDDKLTFQKVPTTEPIITTSSPPLFETTIPHITSSMPHDSPLSRGDTPRSDEGGKKLNKLTELCAKLFDKVTSLENDLKQTKKVYGKALIKLVKVKHLEDKLQSTTKRRKARMVISEDEEDLITPTKVSQGAEQSQESSEVHLDVLSAAKILADTSRERVKTYKSYTRRRRSTVSSRDSTAGGLFRTAEEILSTDERIAQKLNKEKMTKATAREDQERIDFEKALELQKQLDEREDTDDINWNAIAEQNMAGYKMNYFKRMSYDEIRPIFKEEYNKIQTLFKKDTKVEKMITKRVAEDTLLQESFKRLRAAEASRSKPMQEQQTEESQELSEEELQKLLVTVPVEEIYVEALQVKYPIINWEIYTEESRVYWKIIRVGDHIEAYQTSADMLKKFDRDDLEKLWRLVKEIFNTTVPTNDKEKELWVELKRLFEPDDNDILWKLQRYMHDPLHWKLYDSCGVHHVSTERGHDLFMLVEKDYPLTKALMTVMLSNKLQVEESSEMANELLRKIFYQVNKPRS</sequence>
<evidence type="ECO:0000313" key="3">
    <source>
        <dbReference type="Proteomes" id="UP001151760"/>
    </source>
</evidence>
<accession>A0ABQ4WMX7</accession>
<reference evidence="2" key="2">
    <citation type="submission" date="2022-01" db="EMBL/GenBank/DDBJ databases">
        <authorList>
            <person name="Yamashiro T."/>
            <person name="Shiraishi A."/>
            <person name="Satake H."/>
            <person name="Nakayama K."/>
        </authorList>
    </citation>
    <scope>NUCLEOTIDE SEQUENCE</scope>
</reference>
<organism evidence="2 3">
    <name type="scientific">Tanacetum coccineum</name>
    <dbReference type="NCBI Taxonomy" id="301880"/>
    <lineage>
        <taxon>Eukaryota</taxon>
        <taxon>Viridiplantae</taxon>
        <taxon>Streptophyta</taxon>
        <taxon>Embryophyta</taxon>
        <taxon>Tracheophyta</taxon>
        <taxon>Spermatophyta</taxon>
        <taxon>Magnoliopsida</taxon>
        <taxon>eudicotyledons</taxon>
        <taxon>Gunneridae</taxon>
        <taxon>Pentapetalae</taxon>
        <taxon>asterids</taxon>
        <taxon>campanulids</taxon>
        <taxon>Asterales</taxon>
        <taxon>Asteraceae</taxon>
        <taxon>Asteroideae</taxon>
        <taxon>Anthemideae</taxon>
        <taxon>Anthemidinae</taxon>
        <taxon>Tanacetum</taxon>
    </lineage>
</organism>
<gene>
    <name evidence="2" type="ORF">Tco_0627569</name>
</gene>
<name>A0ABQ4WMX7_9ASTR</name>
<evidence type="ECO:0000256" key="1">
    <source>
        <dbReference type="SAM" id="MobiDB-lite"/>
    </source>
</evidence>
<proteinExistence type="predicted"/>
<keyword evidence="3" id="KW-1185">Reference proteome</keyword>
<reference evidence="2" key="1">
    <citation type="journal article" date="2022" name="Int. J. Mol. Sci.">
        <title>Draft Genome of Tanacetum Coccineum: Genomic Comparison of Closely Related Tanacetum-Family Plants.</title>
        <authorList>
            <person name="Yamashiro T."/>
            <person name="Shiraishi A."/>
            <person name="Nakayama K."/>
            <person name="Satake H."/>
        </authorList>
    </citation>
    <scope>NUCLEOTIDE SEQUENCE</scope>
</reference>
<feature type="region of interest" description="Disordered" evidence="1">
    <location>
        <begin position="124"/>
        <end position="145"/>
    </location>
</feature>
<dbReference type="EMBL" id="BQNB010008780">
    <property type="protein sequence ID" value="GJS54207.1"/>
    <property type="molecule type" value="Genomic_DNA"/>
</dbReference>
<evidence type="ECO:0000313" key="2">
    <source>
        <dbReference type="EMBL" id="GJS54207.1"/>
    </source>
</evidence>
<comment type="caution">
    <text evidence="2">The sequence shown here is derived from an EMBL/GenBank/DDBJ whole genome shotgun (WGS) entry which is preliminary data.</text>
</comment>
<dbReference type="Proteomes" id="UP001151760">
    <property type="component" value="Unassembled WGS sequence"/>
</dbReference>
<protein>
    <submittedName>
        <fullName evidence="2">Uncharacterized protein</fullName>
    </submittedName>
</protein>